<organism evidence="2 5">
    <name type="scientific">Loxostege sticticalis</name>
    <name type="common">Beet webworm moth</name>
    <dbReference type="NCBI Taxonomy" id="481309"/>
    <lineage>
        <taxon>Eukaryota</taxon>
        <taxon>Metazoa</taxon>
        <taxon>Ecdysozoa</taxon>
        <taxon>Arthropoda</taxon>
        <taxon>Hexapoda</taxon>
        <taxon>Insecta</taxon>
        <taxon>Pterygota</taxon>
        <taxon>Neoptera</taxon>
        <taxon>Endopterygota</taxon>
        <taxon>Lepidoptera</taxon>
        <taxon>Glossata</taxon>
        <taxon>Ditrysia</taxon>
        <taxon>Pyraloidea</taxon>
        <taxon>Crambidae</taxon>
        <taxon>Pyraustinae</taxon>
        <taxon>Loxostege</taxon>
    </lineage>
</organism>
<proteinExistence type="predicted"/>
<keyword evidence="1" id="KW-0732">Signal</keyword>
<sequence>MKYAMIFLLCCVAFAAAAPQLLTWPGYAGVVAPGFAPYGRTLVAGPTVLNGFAGSRYIAPGYVGPYF</sequence>
<evidence type="ECO:0000313" key="2">
    <source>
        <dbReference type="EMBL" id="KAL0828909.1"/>
    </source>
</evidence>
<reference evidence="4 5" key="1">
    <citation type="submission" date="2024-06" db="EMBL/GenBank/DDBJ databases">
        <title>A chromosome-level genome assembly of beet webworm, Loxostege sticticalis.</title>
        <authorList>
            <person name="Zhang Y."/>
        </authorList>
    </citation>
    <scope>NUCLEOTIDE SEQUENCE [LARGE SCALE GENOMIC DNA]</scope>
    <source>
        <strain evidence="3">AQ026</strain>
        <strain evidence="2">AQ028</strain>
        <tissue evidence="2">Male pupae</tissue>
        <tissue evidence="3">Whole body</tissue>
    </source>
</reference>
<evidence type="ECO:0000313" key="5">
    <source>
        <dbReference type="Proteomes" id="UP001549921"/>
    </source>
</evidence>
<evidence type="ECO:0000313" key="4">
    <source>
        <dbReference type="Proteomes" id="UP001549920"/>
    </source>
</evidence>
<name>A0ABD0ST35_LOXSC</name>
<keyword evidence="4" id="KW-1185">Reference proteome</keyword>
<dbReference type="Proteomes" id="UP001549920">
    <property type="component" value="Unassembled WGS sequence"/>
</dbReference>
<dbReference type="EMBL" id="JBEDNZ010000015">
    <property type="protein sequence ID" value="KAL0828909.1"/>
    <property type="molecule type" value="Genomic_DNA"/>
</dbReference>
<feature type="signal peptide" evidence="1">
    <location>
        <begin position="1"/>
        <end position="17"/>
    </location>
</feature>
<dbReference type="AlphaFoldDB" id="A0ABD0ST35"/>
<evidence type="ECO:0000256" key="1">
    <source>
        <dbReference type="SAM" id="SignalP"/>
    </source>
</evidence>
<gene>
    <name evidence="3" type="ORF">ABMA27_003667</name>
    <name evidence="2" type="ORF">ABMA28_003812</name>
</gene>
<comment type="caution">
    <text evidence="2">The sequence shown here is derived from an EMBL/GenBank/DDBJ whole genome shotgun (WGS) entry which is preliminary data.</text>
</comment>
<accession>A0ABD0ST35</accession>
<dbReference type="EMBL" id="JBEUOH010000015">
    <property type="protein sequence ID" value="KAL0878584.1"/>
    <property type="molecule type" value="Genomic_DNA"/>
</dbReference>
<dbReference type="Proteomes" id="UP001549921">
    <property type="component" value="Unassembled WGS sequence"/>
</dbReference>
<evidence type="ECO:0000313" key="3">
    <source>
        <dbReference type="EMBL" id="KAL0878584.1"/>
    </source>
</evidence>
<feature type="chain" id="PRO_5044722758" evidence="1">
    <location>
        <begin position="18"/>
        <end position="67"/>
    </location>
</feature>
<protein>
    <submittedName>
        <fullName evidence="2">Uncharacterized protein</fullName>
    </submittedName>
</protein>